<evidence type="ECO:0000313" key="2">
    <source>
        <dbReference type="EMBL" id="WBP88329.1"/>
    </source>
</evidence>
<dbReference type="RefSeq" id="WP_270146418.1">
    <property type="nucleotide sequence ID" value="NZ_CP115450.1"/>
</dbReference>
<reference evidence="3" key="1">
    <citation type="submission" date="2022-12" db="EMBL/GenBank/DDBJ databases">
        <authorList>
            <person name="Mo P."/>
        </authorList>
    </citation>
    <scope>NUCLEOTIDE SEQUENCE [LARGE SCALE GENOMIC DNA]</scope>
    <source>
        <strain evidence="3">HUAS 3-15</strain>
    </source>
</reference>
<gene>
    <name evidence="2" type="ORF">O1G21_22485</name>
</gene>
<accession>A0ABY7Q821</accession>
<proteinExistence type="predicted"/>
<sequence>MSLPPTAPISAEPASGREGGIHRRAPEGLSKPLGFAAVWCQWGRAPGSSAPVR</sequence>
<organism evidence="2 3">
    <name type="scientific">Kitasatospora cathayae</name>
    <dbReference type="NCBI Taxonomy" id="3004092"/>
    <lineage>
        <taxon>Bacteria</taxon>
        <taxon>Bacillati</taxon>
        <taxon>Actinomycetota</taxon>
        <taxon>Actinomycetes</taxon>
        <taxon>Kitasatosporales</taxon>
        <taxon>Streptomycetaceae</taxon>
        <taxon>Kitasatospora</taxon>
    </lineage>
</organism>
<evidence type="ECO:0000256" key="1">
    <source>
        <dbReference type="SAM" id="MobiDB-lite"/>
    </source>
</evidence>
<name>A0ABY7Q821_9ACTN</name>
<protein>
    <submittedName>
        <fullName evidence="2">Uncharacterized protein</fullName>
    </submittedName>
</protein>
<feature type="region of interest" description="Disordered" evidence="1">
    <location>
        <begin position="1"/>
        <end position="28"/>
    </location>
</feature>
<dbReference type="EMBL" id="CP115450">
    <property type="protein sequence ID" value="WBP88329.1"/>
    <property type="molecule type" value="Genomic_DNA"/>
</dbReference>
<evidence type="ECO:0000313" key="3">
    <source>
        <dbReference type="Proteomes" id="UP001212821"/>
    </source>
</evidence>
<keyword evidence="3" id="KW-1185">Reference proteome</keyword>
<dbReference type="Proteomes" id="UP001212821">
    <property type="component" value="Chromosome"/>
</dbReference>